<reference evidence="1" key="1">
    <citation type="submission" date="2020-05" db="EMBL/GenBank/DDBJ databases">
        <authorList>
            <person name="Chiriac C."/>
            <person name="Salcher M."/>
            <person name="Ghai R."/>
            <person name="Kavagutti S V."/>
        </authorList>
    </citation>
    <scope>NUCLEOTIDE SEQUENCE</scope>
</reference>
<dbReference type="EMBL" id="CAEZSR010000087">
    <property type="protein sequence ID" value="CAB4568874.1"/>
    <property type="molecule type" value="Genomic_DNA"/>
</dbReference>
<proteinExistence type="predicted"/>
<dbReference type="InterPro" id="IPR029060">
    <property type="entry name" value="PIN-like_dom_sf"/>
</dbReference>
<evidence type="ECO:0000313" key="1">
    <source>
        <dbReference type="EMBL" id="CAB4568874.1"/>
    </source>
</evidence>
<organism evidence="1">
    <name type="scientific">freshwater metagenome</name>
    <dbReference type="NCBI Taxonomy" id="449393"/>
    <lineage>
        <taxon>unclassified sequences</taxon>
        <taxon>metagenomes</taxon>
        <taxon>ecological metagenomes</taxon>
    </lineage>
</organism>
<accession>A0A6J6E0H9</accession>
<dbReference type="SUPFAM" id="SSF88723">
    <property type="entry name" value="PIN domain-like"/>
    <property type="match status" value="1"/>
</dbReference>
<gene>
    <name evidence="1" type="ORF">UFOPK1493_02263</name>
</gene>
<dbReference type="Pfam" id="PF14367">
    <property type="entry name" value="DUF4411"/>
    <property type="match status" value="1"/>
</dbReference>
<protein>
    <submittedName>
        <fullName evidence="1">Unannotated protein</fullName>
    </submittedName>
</protein>
<dbReference type="InterPro" id="IPR016541">
    <property type="entry name" value="UCP008505"/>
</dbReference>
<name>A0A6J6E0H9_9ZZZZ</name>
<dbReference type="AlphaFoldDB" id="A0A6J6E0H9"/>
<sequence>MAWLLDTNVLVNAKRDYYGFEFCPAFWEWLDLVWAEGKVASIEAVYDELVDYGDQLSDWARDHRAFFLAPGAAEVAAMARVNGWAAASADYTLSAKQEFATAADSALLAYALAGGHTVVTHEVPAQAKKRIPIPNAAAALGVACASPWRMLREERPLFVLGQVS</sequence>